<gene>
    <name evidence="1" type="ORF">MGAL_10B048828</name>
</gene>
<name>A0A8B6ELU5_MYTGA</name>
<organism evidence="1 2">
    <name type="scientific">Mytilus galloprovincialis</name>
    <name type="common">Mediterranean mussel</name>
    <dbReference type="NCBI Taxonomy" id="29158"/>
    <lineage>
        <taxon>Eukaryota</taxon>
        <taxon>Metazoa</taxon>
        <taxon>Spiralia</taxon>
        <taxon>Lophotrochozoa</taxon>
        <taxon>Mollusca</taxon>
        <taxon>Bivalvia</taxon>
        <taxon>Autobranchia</taxon>
        <taxon>Pteriomorphia</taxon>
        <taxon>Mytilida</taxon>
        <taxon>Mytiloidea</taxon>
        <taxon>Mytilidae</taxon>
        <taxon>Mytilinae</taxon>
        <taxon>Mytilus</taxon>
    </lineage>
</organism>
<reference evidence="1" key="1">
    <citation type="submission" date="2018-11" db="EMBL/GenBank/DDBJ databases">
        <authorList>
            <person name="Alioto T."/>
            <person name="Alioto T."/>
        </authorList>
    </citation>
    <scope>NUCLEOTIDE SEQUENCE</scope>
</reference>
<dbReference type="AlphaFoldDB" id="A0A8B6ELU5"/>
<dbReference type="Proteomes" id="UP000596742">
    <property type="component" value="Unassembled WGS sequence"/>
</dbReference>
<evidence type="ECO:0000313" key="1">
    <source>
        <dbReference type="EMBL" id="VDI36091.1"/>
    </source>
</evidence>
<evidence type="ECO:0000313" key="2">
    <source>
        <dbReference type="Proteomes" id="UP000596742"/>
    </source>
</evidence>
<accession>A0A8B6ELU5</accession>
<comment type="caution">
    <text evidence="1">The sequence shown here is derived from an EMBL/GenBank/DDBJ whole genome shotgun (WGS) entry which is preliminary data.</text>
</comment>
<keyword evidence="2" id="KW-1185">Reference proteome</keyword>
<sequence>MSTGLCAVAIGLFVICRKRGTQFFYMLKMRRKTSVDSKLRTQVVNADILQMSDSIYDLIDDQNMLDNQERDGNN</sequence>
<protein>
    <submittedName>
        <fullName evidence="1">Uncharacterized protein</fullName>
    </submittedName>
</protein>
<proteinExistence type="predicted"/>
<dbReference type="EMBL" id="UYJE01005307">
    <property type="protein sequence ID" value="VDI36091.1"/>
    <property type="molecule type" value="Genomic_DNA"/>
</dbReference>
<dbReference type="OrthoDB" id="6159675at2759"/>